<accession>A0A1A9I2E3</accession>
<evidence type="ECO:0000313" key="1">
    <source>
        <dbReference type="EMBL" id="ANH80880.1"/>
    </source>
</evidence>
<organism evidence="1 2">
    <name type="scientific">Niabella ginsenosidivorans</name>
    <dbReference type="NCBI Taxonomy" id="1176587"/>
    <lineage>
        <taxon>Bacteria</taxon>
        <taxon>Pseudomonadati</taxon>
        <taxon>Bacteroidota</taxon>
        <taxon>Chitinophagia</taxon>
        <taxon>Chitinophagales</taxon>
        <taxon>Chitinophagaceae</taxon>
        <taxon>Niabella</taxon>
    </lineage>
</organism>
<reference evidence="1 2" key="1">
    <citation type="submission" date="2016-05" db="EMBL/GenBank/DDBJ databases">
        <title>Niabella ginsenosidivorans BS26 whole genome sequencing.</title>
        <authorList>
            <person name="Im W.T."/>
            <person name="Siddiqi M.Z."/>
        </authorList>
    </citation>
    <scope>NUCLEOTIDE SEQUENCE [LARGE SCALE GENOMIC DNA]</scope>
    <source>
        <strain evidence="1 2">BS26</strain>
    </source>
</reference>
<dbReference type="KEGG" id="nia:A8C56_07715"/>
<proteinExistence type="predicted"/>
<evidence type="ECO:0000313" key="2">
    <source>
        <dbReference type="Proteomes" id="UP000077667"/>
    </source>
</evidence>
<dbReference type="Proteomes" id="UP000077667">
    <property type="component" value="Chromosome"/>
</dbReference>
<keyword evidence="2" id="KW-1185">Reference proteome</keyword>
<name>A0A1A9I2E3_9BACT</name>
<dbReference type="EMBL" id="CP015772">
    <property type="protein sequence ID" value="ANH80880.1"/>
    <property type="molecule type" value="Genomic_DNA"/>
</dbReference>
<gene>
    <name evidence="1" type="ORF">A8C56_07715</name>
</gene>
<sequence length="114" mass="13043">MKELEEAQQLAYETVRLTNRVAYKAQQLKESDPNSCKNCKYKHRCPLYDPTTGEKAGDCLKMPAYAGKNGLRGYLISKICGPVAPDETGSYEFEYVWPADIVDYYKINNNSIYR</sequence>
<protein>
    <submittedName>
        <fullName evidence="1">Uncharacterized protein</fullName>
    </submittedName>
</protein>
<dbReference type="AlphaFoldDB" id="A0A1A9I2E3"/>